<reference evidence="1" key="2">
    <citation type="journal article" date="2015" name="Fish Shellfish Immunol.">
        <title>Early steps in the European eel (Anguilla anguilla)-Vibrio vulnificus interaction in the gills: Role of the RtxA13 toxin.</title>
        <authorList>
            <person name="Callol A."/>
            <person name="Pajuelo D."/>
            <person name="Ebbesson L."/>
            <person name="Teles M."/>
            <person name="MacKenzie S."/>
            <person name="Amaro C."/>
        </authorList>
    </citation>
    <scope>NUCLEOTIDE SEQUENCE</scope>
</reference>
<dbReference type="EMBL" id="GBXM01107778">
    <property type="protein sequence ID" value="JAH00799.1"/>
    <property type="molecule type" value="Transcribed_RNA"/>
</dbReference>
<proteinExistence type="predicted"/>
<dbReference type="AlphaFoldDB" id="A0A0E9P8H8"/>
<reference evidence="1" key="1">
    <citation type="submission" date="2014-11" db="EMBL/GenBank/DDBJ databases">
        <authorList>
            <person name="Amaro Gonzalez C."/>
        </authorList>
    </citation>
    <scope>NUCLEOTIDE SEQUENCE</scope>
</reference>
<name>A0A0E9P8H8_ANGAN</name>
<accession>A0A0E9P8H8</accession>
<evidence type="ECO:0000313" key="1">
    <source>
        <dbReference type="EMBL" id="JAH00799.1"/>
    </source>
</evidence>
<organism evidence="1">
    <name type="scientific">Anguilla anguilla</name>
    <name type="common">European freshwater eel</name>
    <name type="synonym">Muraena anguilla</name>
    <dbReference type="NCBI Taxonomy" id="7936"/>
    <lineage>
        <taxon>Eukaryota</taxon>
        <taxon>Metazoa</taxon>
        <taxon>Chordata</taxon>
        <taxon>Craniata</taxon>
        <taxon>Vertebrata</taxon>
        <taxon>Euteleostomi</taxon>
        <taxon>Actinopterygii</taxon>
        <taxon>Neopterygii</taxon>
        <taxon>Teleostei</taxon>
        <taxon>Anguilliformes</taxon>
        <taxon>Anguillidae</taxon>
        <taxon>Anguilla</taxon>
    </lineage>
</organism>
<protein>
    <submittedName>
        <fullName evidence="1">Uncharacterized protein</fullName>
    </submittedName>
</protein>
<sequence>MCYTHSACGGLGCDWGAGVQKKLFQVYWYIQCTLCFTTPTVHLQQTKKNYPKTATRSLHFFHQQFHL</sequence>